<dbReference type="AlphaFoldDB" id="A0A6C0J319"/>
<dbReference type="InterPro" id="IPR046163">
    <property type="entry name" value="DUF6165"/>
</dbReference>
<organism evidence="1">
    <name type="scientific">viral metagenome</name>
    <dbReference type="NCBI Taxonomy" id="1070528"/>
    <lineage>
        <taxon>unclassified sequences</taxon>
        <taxon>metagenomes</taxon>
        <taxon>organismal metagenomes</taxon>
    </lineage>
</organism>
<dbReference type="EMBL" id="MN740292">
    <property type="protein sequence ID" value="QHT98357.1"/>
    <property type="molecule type" value="Genomic_DNA"/>
</dbReference>
<accession>A0A6C0J319</accession>
<sequence>MGTQMKIEISNADLIDKITILELKMENLSCEESKKHLQKEYDLIAPYEMKSSYREELKNVNHGIWQFRDMNRQLHSRGFYNNTFVVNARRIIELNDERVKLKQKINIETNSNIINQRGYDTPITTPSPSFGSLEDPVFFMDTH</sequence>
<evidence type="ECO:0000313" key="1">
    <source>
        <dbReference type="EMBL" id="QHT98357.1"/>
    </source>
</evidence>
<proteinExistence type="predicted"/>
<protein>
    <submittedName>
        <fullName evidence="1">Uncharacterized protein</fullName>
    </submittedName>
</protein>
<reference evidence="1" key="1">
    <citation type="journal article" date="2020" name="Nature">
        <title>Giant virus diversity and host interactions through global metagenomics.</title>
        <authorList>
            <person name="Schulz F."/>
            <person name="Roux S."/>
            <person name="Paez-Espino D."/>
            <person name="Jungbluth S."/>
            <person name="Walsh D.A."/>
            <person name="Denef V.J."/>
            <person name="McMahon K.D."/>
            <person name="Konstantinidis K.T."/>
            <person name="Eloe-Fadrosh E.A."/>
            <person name="Kyrpides N.C."/>
            <person name="Woyke T."/>
        </authorList>
    </citation>
    <scope>NUCLEOTIDE SEQUENCE</scope>
    <source>
        <strain evidence="1">GVMAG-M-3300025652-16</strain>
    </source>
</reference>
<dbReference type="Pfam" id="PF19662">
    <property type="entry name" value="DUF6165"/>
    <property type="match status" value="1"/>
</dbReference>
<name>A0A6C0J319_9ZZZZ</name>